<comment type="caution">
    <text evidence="2">The sequence shown here is derived from an EMBL/GenBank/DDBJ whole genome shotgun (WGS) entry which is preliminary data.</text>
</comment>
<dbReference type="Proteomes" id="UP001195483">
    <property type="component" value="Unassembled WGS sequence"/>
</dbReference>
<evidence type="ECO:0000313" key="2">
    <source>
        <dbReference type="EMBL" id="KAK3603749.1"/>
    </source>
</evidence>
<feature type="transmembrane region" description="Helical" evidence="1">
    <location>
        <begin position="35"/>
        <end position="59"/>
    </location>
</feature>
<keyword evidence="1" id="KW-0812">Transmembrane</keyword>
<dbReference type="EMBL" id="JAEAOA010001410">
    <property type="protein sequence ID" value="KAK3603749.1"/>
    <property type="molecule type" value="Genomic_DNA"/>
</dbReference>
<evidence type="ECO:0000256" key="1">
    <source>
        <dbReference type="SAM" id="Phobius"/>
    </source>
</evidence>
<name>A0AAE0W7B1_9BIVA</name>
<sequence>MASVYANSTETEPTAIVSVTIPILAEMEVIMDSKVMLAVAMAVVVVVVAVIVVNVEIAVEKNGI</sequence>
<reference evidence="2" key="2">
    <citation type="journal article" date="2021" name="Genome Biol. Evol.">
        <title>Developing a high-quality reference genome for a parasitic bivalve with doubly uniparental inheritance (Bivalvia: Unionida).</title>
        <authorList>
            <person name="Smith C.H."/>
        </authorList>
    </citation>
    <scope>NUCLEOTIDE SEQUENCE</scope>
    <source>
        <strain evidence="2">CHS0354</strain>
        <tissue evidence="2">Mantle</tissue>
    </source>
</reference>
<keyword evidence="3" id="KW-1185">Reference proteome</keyword>
<reference evidence="2" key="3">
    <citation type="submission" date="2023-05" db="EMBL/GenBank/DDBJ databases">
        <authorList>
            <person name="Smith C.H."/>
        </authorList>
    </citation>
    <scope>NUCLEOTIDE SEQUENCE</scope>
    <source>
        <strain evidence="2">CHS0354</strain>
        <tissue evidence="2">Mantle</tissue>
    </source>
</reference>
<keyword evidence="1" id="KW-1133">Transmembrane helix</keyword>
<keyword evidence="1" id="KW-0472">Membrane</keyword>
<evidence type="ECO:0008006" key="4">
    <source>
        <dbReference type="Google" id="ProtNLM"/>
    </source>
</evidence>
<organism evidence="2 3">
    <name type="scientific">Potamilus streckersoni</name>
    <dbReference type="NCBI Taxonomy" id="2493646"/>
    <lineage>
        <taxon>Eukaryota</taxon>
        <taxon>Metazoa</taxon>
        <taxon>Spiralia</taxon>
        <taxon>Lophotrochozoa</taxon>
        <taxon>Mollusca</taxon>
        <taxon>Bivalvia</taxon>
        <taxon>Autobranchia</taxon>
        <taxon>Heteroconchia</taxon>
        <taxon>Palaeoheterodonta</taxon>
        <taxon>Unionida</taxon>
        <taxon>Unionoidea</taxon>
        <taxon>Unionidae</taxon>
        <taxon>Ambleminae</taxon>
        <taxon>Lampsilini</taxon>
        <taxon>Potamilus</taxon>
    </lineage>
</organism>
<dbReference type="AlphaFoldDB" id="A0AAE0W7B1"/>
<reference evidence="2" key="1">
    <citation type="journal article" date="2021" name="Genome Biol. Evol.">
        <title>A High-Quality Reference Genome for a Parasitic Bivalve with Doubly Uniparental Inheritance (Bivalvia: Unionida).</title>
        <authorList>
            <person name="Smith C.H."/>
        </authorList>
    </citation>
    <scope>NUCLEOTIDE SEQUENCE</scope>
    <source>
        <strain evidence="2">CHS0354</strain>
    </source>
</reference>
<gene>
    <name evidence="2" type="ORF">CHS0354_023362</name>
</gene>
<accession>A0AAE0W7B1</accession>
<proteinExistence type="predicted"/>
<evidence type="ECO:0000313" key="3">
    <source>
        <dbReference type="Proteomes" id="UP001195483"/>
    </source>
</evidence>
<protein>
    <recommendedName>
        <fullName evidence="4">Transmembrane protein</fullName>
    </recommendedName>
</protein>